<evidence type="ECO:0000256" key="1">
    <source>
        <dbReference type="SAM" id="MobiDB-lite"/>
    </source>
</evidence>
<feature type="region of interest" description="Disordered" evidence="1">
    <location>
        <begin position="34"/>
        <end position="81"/>
    </location>
</feature>
<feature type="compositionally biased region" description="Basic and acidic residues" evidence="1">
    <location>
        <begin position="50"/>
        <end position="80"/>
    </location>
</feature>
<reference evidence="2 3" key="1">
    <citation type="journal article" date="2013" name="PLoS ONE">
        <title>Genomic and secretomic analyses reveal unique features of the lignocellulolytic enzyme system of Penicillium decumbens.</title>
        <authorList>
            <person name="Liu G."/>
            <person name="Zhang L."/>
            <person name="Wei X."/>
            <person name="Zou G."/>
            <person name="Qin Y."/>
            <person name="Ma L."/>
            <person name="Li J."/>
            <person name="Zheng H."/>
            <person name="Wang S."/>
            <person name="Wang C."/>
            <person name="Xun L."/>
            <person name="Zhao G.-P."/>
            <person name="Zhou Z."/>
            <person name="Qu Y."/>
        </authorList>
    </citation>
    <scope>NUCLEOTIDE SEQUENCE [LARGE SCALE GENOMIC DNA]</scope>
    <source>
        <strain evidence="3">114-2 / CGMCC 5302</strain>
    </source>
</reference>
<evidence type="ECO:0000313" key="3">
    <source>
        <dbReference type="Proteomes" id="UP000019376"/>
    </source>
</evidence>
<feature type="compositionally biased region" description="Polar residues" evidence="1">
    <location>
        <begin position="1"/>
        <end position="12"/>
    </location>
</feature>
<feature type="region of interest" description="Disordered" evidence="1">
    <location>
        <begin position="1"/>
        <end position="22"/>
    </location>
</feature>
<name>S7ZVP6_PENO1</name>
<organism evidence="2 3">
    <name type="scientific">Penicillium oxalicum (strain 114-2 / CGMCC 5302)</name>
    <name type="common">Penicillium decumbens</name>
    <dbReference type="NCBI Taxonomy" id="933388"/>
    <lineage>
        <taxon>Eukaryota</taxon>
        <taxon>Fungi</taxon>
        <taxon>Dikarya</taxon>
        <taxon>Ascomycota</taxon>
        <taxon>Pezizomycotina</taxon>
        <taxon>Eurotiomycetes</taxon>
        <taxon>Eurotiomycetidae</taxon>
        <taxon>Eurotiales</taxon>
        <taxon>Aspergillaceae</taxon>
        <taxon>Penicillium</taxon>
    </lineage>
</organism>
<sequence>MTSSPIWQWNSDDGQRHEKPNIDDRSLHFILYAGTTRQGGKRMRTSGMTEEERRRIERQGMREIEQMGKRTGEKGHDGWESPKIQMSSTILASQGQKNRKADDGSVGTIHKLIRLRVAKGSNHSPRRTRLQDDATR</sequence>
<dbReference type="HOGENOM" id="CLU_1876151_0_0_1"/>
<evidence type="ECO:0000313" key="2">
    <source>
        <dbReference type="EMBL" id="EPS32811.1"/>
    </source>
</evidence>
<gene>
    <name evidence="2" type="ORF">PDE_07771</name>
</gene>
<dbReference type="Proteomes" id="UP000019376">
    <property type="component" value="Unassembled WGS sequence"/>
</dbReference>
<protein>
    <submittedName>
        <fullName evidence="2">Uncharacterized protein</fullName>
    </submittedName>
</protein>
<keyword evidence="3" id="KW-1185">Reference proteome</keyword>
<accession>S7ZVP6</accession>
<dbReference type="AlphaFoldDB" id="S7ZVP6"/>
<feature type="region of interest" description="Disordered" evidence="1">
    <location>
        <begin position="116"/>
        <end position="136"/>
    </location>
</feature>
<proteinExistence type="predicted"/>
<feature type="compositionally biased region" description="Basic and acidic residues" evidence="1">
    <location>
        <begin position="13"/>
        <end position="22"/>
    </location>
</feature>
<dbReference type="EMBL" id="KB644414">
    <property type="protein sequence ID" value="EPS32811.1"/>
    <property type="molecule type" value="Genomic_DNA"/>
</dbReference>